<evidence type="ECO:0000256" key="8">
    <source>
        <dbReference type="ARBA" id="ARBA00022723"/>
    </source>
</evidence>
<evidence type="ECO:0000256" key="16">
    <source>
        <dbReference type="SAM" id="MobiDB-lite"/>
    </source>
</evidence>
<evidence type="ECO:0000256" key="1">
    <source>
        <dbReference type="ARBA" id="ARBA00004609"/>
    </source>
</evidence>
<comment type="caution">
    <text evidence="15">Lacks conserved residue(s) required for the propagation of feature annotation.</text>
</comment>
<dbReference type="AlphaFoldDB" id="A0A6A6JYA6"/>
<dbReference type="GO" id="GO:0005886">
    <property type="term" value="C:plasma membrane"/>
    <property type="evidence" value="ECO:0007669"/>
    <property type="project" value="UniProtKB-SubCell"/>
</dbReference>
<evidence type="ECO:0000256" key="11">
    <source>
        <dbReference type="ARBA" id="ARBA00023136"/>
    </source>
</evidence>
<dbReference type="Proteomes" id="UP000800097">
    <property type="component" value="Unassembled WGS sequence"/>
</dbReference>
<dbReference type="PANTHER" id="PTHR37928">
    <property type="entry name" value="CFEM DOMAIN PROTEIN (AFU_ORTHOLOGUE AFUA_6G14090)"/>
    <property type="match status" value="1"/>
</dbReference>
<evidence type="ECO:0000256" key="14">
    <source>
        <dbReference type="ARBA" id="ARBA00023288"/>
    </source>
</evidence>
<keyword evidence="12 15" id="KW-1015">Disulfide bond</keyword>
<keyword evidence="6 15" id="KW-0349">Heme</keyword>
<keyword evidence="10 15" id="KW-0408">Iron</keyword>
<accession>A0A6A6JYA6</accession>
<feature type="signal peptide" evidence="17">
    <location>
        <begin position="1"/>
        <end position="18"/>
    </location>
</feature>
<dbReference type="Pfam" id="PF05730">
    <property type="entry name" value="CFEM"/>
    <property type="match status" value="1"/>
</dbReference>
<comment type="subcellular location">
    <subcellularLocation>
        <location evidence="1">Cell membrane</location>
        <topology evidence="1">Lipid-anchor</topology>
        <topology evidence="1">GPI-anchor</topology>
    </subcellularLocation>
    <subcellularLocation>
        <location evidence="2">Secreted</location>
    </subcellularLocation>
</comment>
<evidence type="ECO:0000313" key="20">
    <source>
        <dbReference type="Proteomes" id="UP000800097"/>
    </source>
</evidence>
<dbReference type="InterPro" id="IPR008427">
    <property type="entry name" value="Extracellular_membr_CFEM_dom"/>
</dbReference>
<reference evidence="19" key="1">
    <citation type="journal article" date="2020" name="Stud. Mycol.">
        <title>101 Dothideomycetes genomes: a test case for predicting lifestyles and emergence of pathogens.</title>
        <authorList>
            <person name="Haridas S."/>
            <person name="Albert R."/>
            <person name="Binder M."/>
            <person name="Bloem J."/>
            <person name="Labutti K."/>
            <person name="Salamov A."/>
            <person name="Andreopoulos B."/>
            <person name="Baker S."/>
            <person name="Barry K."/>
            <person name="Bills G."/>
            <person name="Bluhm B."/>
            <person name="Cannon C."/>
            <person name="Castanera R."/>
            <person name="Culley D."/>
            <person name="Daum C."/>
            <person name="Ezra D."/>
            <person name="Gonzalez J."/>
            <person name="Henrissat B."/>
            <person name="Kuo A."/>
            <person name="Liang C."/>
            <person name="Lipzen A."/>
            <person name="Lutzoni F."/>
            <person name="Magnuson J."/>
            <person name="Mondo S."/>
            <person name="Nolan M."/>
            <person name="Ohm R."/>
            <person name="Pangilinan J."/>
            <person name="Park H.-J."/>
            <person name="Ramirez L."/>
            <person name="Alfaro M."/>
            <person name="Sun H."/>
            <person name="Tritt A."/>
            <person name="Yoshinaga Y."/>
            <person name="Zwiers L.-H."/>
            <person name="Turgeon B."/>
            <person name="Goodwin S."/>
            <person name="Spatafora J."/>
            <person name="Crous P."/>
            <person name="Grigoriev I."/>
        </authorList>
    </citation>
    <scope>NUCLEOTIDE SEQUENCE</scope>
    <source>
        <strain evidence="19">CBS 379.55</strain>
    </source>
</reference>
<keyword evidence="4" id="KW-1003">Cell membrane</keyword>
<evidence type="ECO:0000256" key="10">
    <source>
        <dbReference type="ARBA" id="ARBA00023004"/>
    </source>
</evidence>
<evidence type="ECO:0000256" key="4">
    <source>
        <dbReference type="ARBA" id="ARBA00022475"/>
    </source>
</evidence>
<feature type="region of interest" description="Disordered" evidence="16">
    <location>
        <begin position="99"/>
        <end position="128"/>
    </location>
</feature>
<dbReference type="OrthoDB" id="3065412at2759"/>
<feature type="chain" id="PRO_5025381610" description="CFEM domain-containing protein" evidence="17">
    <location>
        <begin position="19"/>
        <end position="151"/>
    </location>
</feature>
<feature type="disulfide bond" evidence="15">
    <location>
        <begin position="39"/>
        <end position="46"/>
    </location>
</feature>
<dbReference type="PROSITE" id="PS52012">
    <property type="entry name" value="CFEM"/>
    <property type="match status" value="1"/>
</dbReference>
<dbReference type="GO" id="GO:0046872">
    <property type="term" value="F:metal ion binding"/>
    <property type="evidence" value="ECO:0007669"/>
    <property type="project" value="UniProtKB-UniRule"/>
</dbReference>
<evidence type="ECO:0000313" key="19">
    <source>
        <dbReference type="EMBL" id="KAF2280828.1"/>
    </source>
</evidence>
<evidence type="ECO:0000256" key="3">
    <source>
        <dbReference type="ARBA" id="ARBA00010031"/>
    </source>
</evidence>
<evidence type="ECO:0000256" key="12">
    <source>
        <dbReference type="ARBA" id="ARBA00023157"/>
    </source>
</evidence>
<organism evidence="19 20">
    <name type="scientific">Westerdykella ornata</name>
    <dbReference type="NCBI Taxonomy" id="318751"/>
    <lineage>
        <taxon>Eukaryota</taxon>
        <taxon>Fungi</taxon>
        <taxon>Dikarya</taxon>
        <taxon>Ascomycota</taxon>
        <taxon>Pezizomycotina</taxon>
        <taxon>Dothideomycetes</taxon>
        <taxon>Pleosporomycetidae</taxon>
        <taxon>Pleosporales</taxon>
        <taxon>Sporormiaceae</taxon>
        <taxon>Westerdykella</taxon>
    </lineage>
</organism>
<evidence type="ECO:0000256" key="17">
    <source>
        <dbReference type="SAM" id="SignalP"/>
    </source>
</evidence>
<evidence type="ECO:0000256" key="6">
    <source>
        <dbReference type="ARBA" id="ARBA00022617"/>
    </source>
</evidence>
<proteinExistence type="inferred from homology"/>
<comment type="similarity">
    <text evidence="3">Belongs to the RBT5 family.</text>
</comment>
<dbReference type="PANTHER" id="PTHR37928:SF2">
    <property type="entry name" value="GPI ANCHORED CFEM DOMAIN PROTEIN (AFU_ORTHOLOGUE AFUA_6G10580)"/>
    <property type="match status" value="1"/>
</dbReference>
<evidence type="ECO:0000256" key="9">
    <source>
        <dbReference type="ARBA" id="ARBA00022729"/>
    </source>
</evidence>
<evidence type="ECO:0000256" key="5">
    <source>
        <dbReference type="ARBA" id="ARBA00022525"/>
    </source>
</evidence>
<keyword evidence="5" id="KW-0964">Secreted</keyword>
<dbReference type="GO" id="GO:0098552">
    <property type="term" value="C:side of membrane"/>
    <property type="evidence" value="ECO:0007669"/>
    <property type="project" value="UniProtKB-KW"/>
</dbReference>
<gene>
    <name evidence="19" type="ORF">EI97DRAFT_428922</name>
</gene>
<protein>
    <recommendedName>
        <fullName evidence="18">CFEM domain-containing protein</fullName>
    </recommendedName>
</protein>
<dbReference type="GO" id="GO:0005576">
    <property type="term" value="C:extracellular region"/>
    <property type="evidence" value="ECO:0007669"/>
    <property type="project" value="UniProtKB-SubCell"/>
</dbReference>
<dbReference type="GeneID" id="54550501"/>
<keyword evidence="20" id="KW-1185">Reference proteome</keyword>
<feature type="binding site" description="axial binding residue" evidence="15">
    <location>
        <position position="43"/>
    </location>
    <ligand>
        <name>heme</name>
        <dbReference type="ChEBI" id="CHEBI:30413"/>
    </ligand>
    <ligandPart>
        <name>Fe</name>
        <dbReference type="ChEBI" id="CHEBI:18248"/>
    </ligandPart>
</feature>
<dbReference type="EMBL" id="ML986484">
    <property type="protein sequence ID" value="KAF2280828.1"/>
    <property type="molecule type" value="Genomic_DNA"/>
</dbReference>
<evidence type="ECO:0000256" key="13">
    <source>
        <dbReference type="ARBA" id="ARBA00023180"/>
    </source>
</evidence>
<evidence type="ECO:0000259" key="18">
    <source>
        <dbReference type="PROSITE" id="PS52012"/>
    </source>
</evidence>
<keyword evidence="9 17" id="KW-0732">Signal</keyword>
<evidence type="ECO:0000256" key="2">
    <source>
        <dbReference type="ARBA" id="ARBA00004613"/>
    </source>
</evidence>
<sequence length="151" mass="14865">MRAAAVTLLATFSFLASAQLLDQLPKCAQDCYGRNTGNCGALDIKCICGNSTLIEGLSCCVASTCNSQDQNTTIMFAKNLCEANGVTVPTSASCAASSPTSTGGSATQSGQSSGTPTQQATSSPSSTGAAAIHTGIGIGLGLGMAGLFAAL</sequence>
<evidence type="ECO:0000256" key="15">
    <source>
        <dbReference type="PROSITE-ProRule" id="PRU01356"/>
    </source>
</evidence>
<keyword evidence="13" id="KW-0325">Glycoprotein</keyword>
<keyword evidence="11" id="KW-0472">Membrane</keyword>
<keyword evidence="14" id="KW-0449">Lipoprotein</keyword>
<keyword evidence="8 15" id="KW-0479">Metal-binding</keyword>
<keyword evidence="7" id="KW-0336">GPI-anchor</keyword>
<feature type="disulfide bond" evidence="15">
    <location>
        <begin position="48"/>
        <end position="81"/>
    </location>
</feature>
<feature type="domain" description="CFEM" evidence="18">
    <location>
        <begin position="1"/>
        <end position="108"/>
    </location>
</feature>
<dbReference type="InterPro" id="IPR051735">
    <property type="entry name" value="CFEM_domain"/>
</dbReference>
<dbReference type="RefSeq" id="XP_033658365.1">
    <property type="nucleotide sequence ID" value="XM_033797326.1"/>
</dbReference>
<name>A0A6A6JYA6_WESOR</name>
<dbReference type="SMART" id="SM00747">
    <property type="entry name" value="CFEM"/>
    <property type="match status" value="1"/>
</dbReference>
<evidence type="ECO:0000256" key="7">
    <source>
        <dbReference type="ARBA" id="ARBA00022622"/>
    </source>
</evidence>